<feature type="DNA-binding region" description="HMG box" evidence="1">
    <location>
        <begin position="1"/>
        <end position="58"/>
    </location>
</feature>
<dbReference type="Pfam" id="PF00505">
    <property type="entry name" value="HMG_box"/>
    <property type="match status" value="1"/>
</dbReference>
<gene>
    <name evidence="4" type="ORF">NQ317_012490</name>
</gene>
<keyword evidence="1" id="KW-0539">Nucleus</keyword>
<evidence type="ECO:0000313" key="5">
    <source>
        <dbReference type="Proteomes" id="UP001162164"/>
    </source>
</evidence>
<proteinExistence type="predicted"/>
<evidence type="ECO:0000256" key="2">
    <source>
        <dbReference type="SAM" id="MobiDB-lite"/>
    </source>
</evidence>
<organism evidence="4 5">
    <name type="scientific">Molorchus minor</name>
    <dbReference type="NCBI Taxonomy" id="1323400"/>
    <lineage>
        <taxon>Eukaryota</taxon>
        <taxon>Metazoa</taxon>
        <taxon>Ecdysozoa</taxon>
        <taxon>Arthropoda</taxon>
        <taxon>Hexapoda</taxon>
        <taxon>Insecta</taxon>
        <taxon>Pterygota</taxon>
        <taxon>Neoptera</taxon>
        <taxon>Endopterygota</taxon>
        <taxon>Coleoptera</taxon>
        <taxon>Polyphaga</taxon>
        <taxon>Cucujiformia</taxon>
        <taxon>Chrysomeloidea</taxon>
        <taxon>Cerambycidae</taxon>
        <taxon>Lamiinae</taxon>
        <taxon>Monochamini</taxon>
        <taxon>Molorchus</taxon>
    </lineage>
</organism>
<dbReference type="Proteomes" id="UP001162164">
    <property type="component" value="Unassembled WGS sequence"/>
</dbReference>
<dbReference type="EMBL" id="JAPWTJ010000036">
    <property type="protein sequence ID" value="KAJ8984427.1"/>
    <property type="molecule type" value="Genomic_DNA"/>
</dbReference>
<reference evidence="4" key="1">
    <citation type="journal article" date="2023" name="Insect Mol. Biol.">
        <title>Genome sequencing provides insights into the evolution of gene families encoding plant cell wall-degrading enzymes in longhorned beetles.</title>
        <authorList>
            <person name="Shin N.R."/>
            <person name="Okamura Y."/>
            <person name="Kirsch R."/>
            <person name="Pauchet Y."/>
        </authorList>
    </citation>
    <scope>NUCLEOTIDE SEQUENCE</scope>
    <source>
        <strain evidence="4">MMC_N1</strain>
    </source>
</reference>
<comment type="caution">
    <text evidence="4">The sequence shown here is derived from an EMBL/GenBank/DDBJ whole genome shotgun (WGS) entry which is preliminary data.</text>
</comment>
<feature type="region of interest" description="Disordered" evidence="2">
    <location>
        <begin position="56"/>
        <end position="97"/>
    </location>
</feature>
<dbReference type="InterPro" id="IPR036910">
    <property type="entry name" value="HMG_box_dom_sf"/>
</dbReference>
<feature type="domain" description="HMG box" evidence="3">
    <location>
        <begin position="1"/>
        <end position="58"/>
    </location>
</feature>
<dbReference type="PROSITE" id="PS50118">
    <property type="entry name" value="HMG_BOX_2"/>
    <property type="match status" value="1"/>
</dbReference>
<accession>A0ABQ9K4C6</accession>
<evidence type="ECO:0000256" key="1">
    <source>
        <dbReference type="PROSITE-ProRule" id="PRU00267"/>
    </source>
</evidence>
<protein>
    <recommendedName>
        <fullName evidence="3">HMG box domain-containing protein</fullName>
    </recommendedName>
</protein>
<evidence type="ECO:0000259" key="3">
    <source>
        <dbReference type="PROSITE" id="PS50118"/>
    </source>
</evidence>
<dbReference type="SUPFAM" id="SSF47095">
    <property type="entry name" value="HMG-box"/>
    <property type="match status" value="1"/>
</dbReference>
<keyword evidence="1" id="KW-0238">DNA-binding</keyword>
<dbReference type="InterPro" id="IPR009071">
    <property type="entry name" value="HMG_box_dom"/>
</dbReference>
<dbReference type="Gene3D" id="1.10.30.10">
    <property type="entry name" value="High mobility group box domain"/>
    <property type="match status" value="1"/>
</dbReference>
<name>A0ABQ9K4C6_9CUCU</name>
<evidence type="ECO:0000313" key="4">
    <source>
        <dbReference type="EMBL" id="KAJ8984427.1"/>
    </source>
</evidence>
<keyword evidence="5" id="KW-1185">Reference proteome</keyword>
<sequence>MNGAKKVKAEHPNANNKELSLKLSEMWKSLSLHSKQTYYQAEKNLSEEFEMKCSNTYKQNQETQRRKIARRKTMDAPPQTASREDDDDIQIIEERTP</sequence>
<dbReference type="CDD" id="cd00084">
    <property type="entry name" value="HMG-box_SF"/>
    <property type="match status" value="1"/>
</dbReference>